<dbReference type="STRING" id="74649.A0A2P6R7A8"/>
<keyword evidence="4" id="KW-1185">Reference proteome</keyword>
<gene>
    <name evidence="3" type="ORF">RchiOBHm_Chr3g0456251</name>
</gene>
<dbReference type="InterPro" id="IPR001810">
    <property type="entry name" value="F-box_dom"/>
</dbReference>
<dbReference type="SUPFAM" id="SSF81383">
    <property type="entry name" value="F-box domain"/>
    <property type="match status" value="1"/>
</dbReference>
<dbReference type="PANTHER" id="PTHR31672:SF13">
    <property type="entry name" value="F-BOX PROTEIN CPR30-LIKE"/>
    <property type="match status" value="1"/>
</dbReference>
<sequence length="408" mass="46290">MGKLCKLSEEMVGQFLSRLPPKALMRFKCIHKSWYNLITSPSFIAKNLSNSKNNKFASTTRILFKRTVLKDIKDKNEIFYVLRDNNNDRRYIFLSLLDLCNDNDGDDQNLHSVVDDLIVPLPFSICPFSLQIAGHCDGLICLVNIVNEEVALCNPAIKEFKFLPRSSLLLPRRHPEDDDGIESDVNAVGFGYDSKTQDYKIVRVITYITGIAYTLPSKAEVYTLSSHSWREIKIDKECHVFWTPSFEIHFRGIYYWSALTYPTPGADKEAIFAFDMSEETFEEIPIPDGICARDGIIKFLAVWKESVALISCIGDGPKSFDIWVMDDSSGIKGSWTKHLVIGPIECEIPLVFWKSDELLLVISDGRVVSYHLGNKTIKYLPIHGVEDPQYIHAVVCVNSMISVKKTKG</sequence>
<feature type="domain" description="F-box" evidence="1">
    <location>
        <begin position="4"/>
        <end position="43"/>
    </location>
</feature>
<dbReference type="Pfam" id="PF00646">
    <property type="entry name" value="F-box"/>
    <property type="match status" value="1"/>
</dbReference>
<dbReference type="InterPro" id="IPR036047">
    <property type="entry name" value="F-box-like_dom_sf"/>
</dbReference>
<dbReference type="Gramene" id="PRQ42310">
    <property type="protein sequence ID" value="PRQ42310"/>
    <property type="gene ID" value="RchiOBHm_Chr3g0456251"/>
</dbReference>
<dbReference type="Pfam" id="PF07734">
    <property type="entry name" value="FBA_1"/>
    <property type="match status" value="1"/>
</dbReference>
<evidence type="ECO:0000259" key="1">
    <source>
        <dbReference type="Pfam" id="PF00646"/>
    </source>
</evidence>
<accession>A0A2P6R7A8</accession>
<name>A0A2P6R7A8_ROSCH</name>
<evidence type="ECO:0000313" key="4">
    <source>
        <dbReference type="Proteomes" id="UP000238479"/>
    </source>
</evidence>
<dbReference type="AlphaFoldDB" id="A0A2P6R7A8"/>
<dbReference type="Proteomes" id="UP000238479">
    <property type="component" value="Chromosome 3"/>
</dbReference>
<protein>
    <submittedName>
        <fullName evidence="3">Putative F-box domain-containing protein</fullName>
    </submittedName>
</protein>
<dbReference type="InterPro" id="IPR006527">
    <property type="entry name" value="F-box-assoc_dom_typ1"/>
</dbReference>
<dbReference type="PANTHER" id="PTHR31672">
    <property type="entry name" value="BNACNNG10540D PROTEIN"/>
    <property type="match status" value="1"/>
</dbReference>
<evidence type="ECO:0000259" key="2">
    <source>
        <dbReference type="Pfam" id="PF07734"/>
    </source>
</evidence>
<dbReference type="InterPro" id="IPR050796">
    <property type="entry name" value="SCF_F-box_component"/>
</dbReference>
<feature type="domain" description="F-box associated beta-propeller type 1" evidence="2">
    <location>
        <begin position="128"/>
        <end position="392"/>
    </location>
</feature>
<organism evidence="3 4">
    <name type="scientific">Rosa chinensis</name>
    <name type="common">China rose</name>
    <dbReference type="NCBI Taxonomy" id="74649"/>
    <lineage>
        <taxon>Eukaryota</taxon>
        <taxon>Viridiplantae</taxon>
        <taxon>Streptophyta</taxon>
        <taxon>Embryophyta</taxon>
        <taxon>Tracheophyta</taxon>
        <taxon>Spermatophyta</taxon>
        <taxon>Magnoliopsida</taxon>
        <taxon>eudicotyledons</taxon>
        <taxon>Gunneridae</taxon>
        <taxon>Pentapetalae</taxon>
        <taxon>rosids</taxon>
        <taxon>fabids</taxon>
        <taxon>Rosales</taxon>
        <taxon>Rosaceae</taxon>
        <taxon>Rosoideae</taxon>
        <taxon>Rosoideae incertae sedis</taxon>
        <taxon>Rosa</taxon>
    </lineage>
</organism>
<evidence type="ECO:0000313" key="3">
    <source>
        <dbReference type="EMBL" id="PRQ42310.1"/>
    </source>
</evidence>
<reference evidence="3 4" key="1">
    <citation type="journal article" date="2018" name="Nat. Genet.">
        <title>The Rosa genome provides new insights in the design of modern roses.</title>
        <authorList>
            <person name="Bendahmane M."/>
        </authorList>
    </citation>
    <scope>NUCLEOTIDE SEQUENCE [LARGE SCALE GENOMIC DNA]</scope>
    <source>
        <strain evidence="4">cv. Old Blush</strain>
    </source>
</reference>
<comment type="caution">
    <text evidence="3">The sequence shown here is derived from an EMBL/GenBank/DDBJ whole genome shotgun (WGS) entry which is preliminary data.</text>
</comment>
<dbReference type="NCBIfam" id="TIGR01640">
    <property type="entry name" value="F_box_assoc_1"/>
    <property type="match status" value="1"/>
</dbReference>
<dbReference type="EMBL" id="PDCK01000041">
    <property type="protein sequence ID" value="PRQ42310.1"/>
    <property type="molecule type" value="Genomic_DNA"/>
</dbReference>
<dbReference type="InterPro" id="IPR017451">
    <property type="entry name" value="F-box-assoc_interact_dom"/>
</dbReference>
<proteinExistence type="predicted"/>
<dbReference type="OMA" id="DIAGHCH"/>